<sequence length="136" mass="16169">MLVYRLKMETRQDVVFEVPAFLQRLVELDNCKFEEWCVEMVDMRRESVDKGRAKHEEVKELYQRLPAGADNRYDFVPVEWLQKWLDETTPTKPIDNSKCLCPHGKLHPDKISLMKRISQYAAEIFYKRYGGSPRLT</sequence>
<gene>
    <name evidence="6" type="ORF">GDO86_019025</name>
</gene>
<dbReference type="Pfam" id="PF06337">
    <property type="entry name" value="DUSP"/>
    <property type="match status" value="1"/>
</dbReference>
<accession>A0A8T2ILC1</accession>
<keyword evidence="4" id="KW-0378">Hydrolase</keyword>
<proteinExistence type="predicted"/>
<dbReference type="EMBL" id="JAACNH010000241">
    <property type="protein sequence ID" value="KAG8431341.1"/>
    <property type="molecule type" value="Genomic_DNA"/>
</dbReference>
<dbReference type="OrthoDB" id="289038at2759"/>
<comment type="caution">
    <text evidence="6">The sequence shown here is derived from an EMBL/GenBank/DDBJ whole genome shotgun (WGS) entry which is preliminary data.</text>
</comment>
<dbReference type="InterPro" id="IPR006615">
    <property type="entry name" value="Pept_C19_DUSP"/>
</dbReference>
<name>A0A8T2ILC1_9PIPI</name>
<dbReference type="AlphaFoldDB" id="A0A8T2ILC1"/>
<keyword evidence="4" id="KW-0788">Thiol protease</keyword>
<organism evidence="6 7">
    <name type="scientific">Hymenochirus boettgeri</name>
    <name type="common">Congo dwarf clawed frog</name>
    <dbReference type="NCBI Taxonomy" id="247094"/>
    <lineage>
        <taxon>Eukaryota</taxon>
        <taxon>Metazoa</taxon>
        <taxon>Chordata</taxon>
        <taxon>Craniata</taxon>
        <taxon>Vertebrata</taxon>
        <taxon>Euteleostomi</taxon>
        <taxon>Amphibia</taxon>
        <taxon>Batrachia</taxon>
        <taxon>Anura</taxon>
        <taxon>Pipoidea</taxon>
        <taxon>Pipidae</taxon>
        <taxon>Pipinae</taxon>
        <taxon>Hymenochirus</taxon>
    </lineage>
</organism>
<dbReference type="EC" id="3.4.19.12" evidence="2"/>
<feature type="domain" description="DUSP" evidence="5">
    <location>
        <begin position="46"/>
        <end position="136"/>
    </location>
</feature>
<evidence type="ECO:0000256" key="1">
    <source>
        <dbReference type="ARBA" id="ARBA00000707"/>
    </source>
</evidence>
<comment type="catalytic activity">
    <reaction evidence="1">
        <text>Thiol-dependent hydrolysis of ester, thioester, amide, peptide and isopeptide bonds formed by the C-terminal Gly of ubiquitin (a 76-residue protein attached to proteins as an intracellular targeting signal).</text>
        <dbReference type="EC" id="3.4.19.12"/>
    </reaction>
</comment>
<evidence type="ECO:0000256" key="3">
    <source>
        <dbReference type="ARBA" id="ARBA00022786"/>
    </source>
</evidence>
<dbReference type="Gene3D" id="3.30.2230.10">
    <property type="entry name" value="DUSP-like"/>
    <property type="match status" value="1"/>
</dbReference>
<evidence type="ECO:0000313" key="7">
    <source>
        <dbReference type="Proteomes" id="UP000812440"/>
    </source>
</evidence>
<dbReference type="PROSITE" id="PS51283">
    <property type="entry name" value="DUSP"/>
    <property type="match status" value="1"/>
</dbReference>
<evidence type="ECO:0000259" key="5">
    <source>
        <dbReference type="PROSITE" id="PS51283"/>
    </source>
</evidence>
<feature type="non-terminal residue" evidence="6">
    <location>
        <position position="136"/>
    </location>
</feature>
<dbReference type="InterPro" id="IPR035927">
    <property type="entry name" value="DUSP-like_sf"/>
</dbReference>
<keyword evidence="4" id="KW-0645">Protease</keyword>
<keyword evidence="3" id="KW-0833">Ubl conjugation pathway</keyword>
<evidence type="ECO:0000313" key="6">
    <source>
        <dbReference type="EMBL" id="KAG8431341.1"/>
    </source>
</evidence>
<keyword evidence="7" id="KW-1185">Reference proteome</keyword>
<dbReference type="SUPFAM" id="SSF143791">
    <property type="entry name" value="DUSP-like"/>
    <property type="match status" value="1"/>
</dbReference>
<evidence type="ECO:0000256" key="2">
    <source>
        <dbReference type="ARBA" id="ARBA00012759"/>
    </source>
</evidence>
<reference evidence="6" key="1">
    <citation type="thesis" date="2020" institute="ProQuest LLC" country="789 East Eisenhower Parkway, Ann Arbor, MI, USA">
        <title>Comparative Genomics and Chromosome Evolution.</title>
        <authorList>
            <person name="Mudd A.B."/>
        </authorList>
    </citation>
    <scope>NUCLEOTIDE SEQUENCE</scope>
    <source>
        <strain evidence="6">Female2</strain>
        <tissue evidence="6">Blood</tissue>
    </source>
</reference>
<protein>
    <recommendedName>
        <fullName evidence="2">ubiquitinyl hydrolase 1</fullName>
        <ecNumber evidence="2">3.4.19.12</ecNumber>
    </recommendedName>
</protein>
<dbReference type="GO" id="GO:0004843">
    <property type="term" value="F:cysteine-type deubiquitinase activity"/>
    <property type="evidence" value="ECO:0007669"/>
    <property type="project" value="UniProtKB-EC"/>
</dbReference>
<dbReference type="Proteomes" id="UP000812440">
    <property type="component" value="Unassembled WGS sequence"/>
</dbReference>
<evidence type="ECO:0000256" key="4">
    <source>
        <dbReference type="ARBA" id="ARBA00022807"/>
    </source>
</evidence>